<feature type="compositionally biased region" description="Gly residues" evidence="1">
    <location>
        <begin position="1"/>
        <end position="15"/>
    </location>
</feature>
<dbReference type="Gramene" id="OE9A006735T1">
    <property type="protein sequence ID" value="OE9A006735C1"/>
    <property type="gene ID" value="OE9A006735"/>
</dbReference>
<evidence type="ECO:0000313" key="2">
    <source>
        <dbReference type="EMBL" id="CAA2991437.1"/>
    </source>
</evidence>
<evidence type="ECO:0000256" key="1">
    <source>
        <dbReference type="SAM" id="MobiDB-lite"/>
    </source>
</evidence>
<feature type="region of interest" description="Disordered" evidence="1">
    <location>
        <begin position="1"/>
        <end position="27"/>
    </location>
</feature>
<dbReference type="AlphaFoldDB" id="A0A8S0SES6"/>
<proteinExistence type="predicted"/>
<organism evidence="2 3">
    <name type="scientific">Olea europaea subsp. europaea</name>
    <dbReference type="NCBI Taxonomy" id="158383"/>
    <lineage>
        <taxon>Eukaryota</taxon>
        <taxon>Viridiplantae</taxon>
        <taxon>Streptophyta</taxon>
        <taxon>Embryophyta</taxon>
        <taxon>Tracheophyta</taxon>
        <taxon>Spermatophyta</taxon>
        <taxon>Magnoliopsida</taxon>
        <taxon>eudicotyledons</taxon>
        <taxon>Gunneridae</taxon>
        <taxon>Pentapetalae</taxon>
        <taxon>asterids</taxon>
        <taxon>lamiids</taxon>
        <taxon>Lamiales</taxon>
        <taxon>Oleaceae</taxon>
        <taxon>Oleeae</taxon>
        <taxon>Olea</taxon>
    </lineage>
</organism>
<comment type="caution">
    <text evidence="2">The sequence shown here is derived from an EMBL/GenBank/DDBJ whole genome shotgun (WGS) entry which is preliminary data.</text>
</comment>
<feature type="compositionally biased region" description="Basic residues" evidence="1">
    <location>
        <begin position="209"/>
        <end position="219"/>
    </location>
</feature>
<feature type="compositionally biased region" description="Polar residues" evidence="1">
    <location>
        <begin position="196"/>
        <end position="205"/>
    </location>
</feature>
<reference evidence="2 3" key="1">
    <citation type="submission" date="2019-12" db="EMBL/GenBank/DDBJ databases">
        <authorList>
            <person name="Alioto T."/>
            <person name="Alioto T."/>
            <person name="Gomez Garrido J."/>
        </authorList>
    </citation>
    <scope>NUCLEOTIDE SEQUENCE [LARGE SCALE GENOMIC DNA]</scope>
</reference>
<sequence>MEVATGGTGGSGGEGVNQRKQCARDKKNLVIEGRKSEGKVGVIAGENGGEDGGILRAKKKGRLKRSKNMQKKRIHEESDNVVRIEKRDWQEGSGNKKVNVKKKDEDEVMIVRVIRKGKIKASVRMGEFLGRLVVKVLEVTIRCLRTGSIGNLRCKSEAIPGKTLARGTELNTRVFYEENEENTAEKNKEIDGGGNSDTISGNSDMSGGGRRHATRKIRTLRAEKAKGKVIVGENGVNMVVALRAKKKGRPKGSKNKEKGNS</sequence>
<name>A0A8S0SES6_OLEEU</name>
<keyword evidence="3" id="KW-1185">Reference proteome</keyword>
<evidence type="ECO:0000313" key="3">
    <source>
        <dbReference type="Proteomes" id="UP000594638"/>
    </source>
</evidence>
<gene>
    <name evidence="2" type="ORF">OLEA9_A006735</name>
</gene>
<dbReference type="EMBL" id="CACTIH010005425">
    <property type="protein sequence ID" value="CAA2991437.1"/>
    <property type="molecule type" value="Genomic_DNA"/>
</dbReference>
<accession>A0A8S0SES6</accession>
<protein>
    <submittedName>
        <fullName evidence="2">Uncharacterized protein</fullName>
    </submittedName>
</protein>
<dbReference type="Proteomes" id="UP000594638">
    <property type="component" value="Unassembled WGS sequence"/>
</dbReference>
<feature type="region of interest" description="Disordered" evidence="1">
    <location>
        <begin position="179"/>
        <end position="222"/>
    </location>
</feature>